<feature type="compositionally biased region" description="Low complexity" evidence="1">
    <location>
        <begin position="301"/>
        <end position="320"/>
    </location>
</feature>
<reference evidence="3 4" key="2">
    <citation type="submission" date="2024-10" db="EMBL/GenBank/DDBJ databases">
        <authorList>
            <person name="Ryan C."/>
        </authorList>
    </citation>
    <scope>NUCLEOTIDE SEQUENCE [LARGE SCALE GENOMIC DNA]</scope>
</reference>
<evidence type="ECO:0000256" key="1">
    <source>
        <dbReference type="SAM" id="MobiDB-lite"/>
    </source>
</evidence>
<feature type="domain" description="Myb-like" evidence="2">
    <location>
        <begin position="149"/>
        <end position="198"/>
    </location>
</feature>
<proteinExistence type="predicted"/>
<evidence type="ECO:0000313" key="4">
    <source>
        <dbReference type="Proteomes" id="UP001497457"/>
    </source>
</evidence>
<evidence type="ECO:0000313" key="3">
    <source>
        <dbReference type="EMBL" id="CAL5052636.1"/>
    </source>
</evidence>
<dbReference type="InterPro" id="IPR001005">
    <property type="entry name" value="SANT/Myb"/>
</dbReference>
<organism evidence="3 4">
    <name type="scientific">Urochloa decumbens</name>
    <dbReference type="NCBI Taxonomy" id="240449"/>
    <lineage>
        <taxon>Eukaryota</taxon>
        <taxon>Viridiplantae</taxon>
        <taxon>Streptophyta</taxon>
        <taxon>Embryophyta</taxon>
        <taxon>Tracheophyta</taxon>
        <taxon>Spermatophyta</taxon>
        <taxon>Magnoliopsida</taxon>
        <taxon>Liliopsida</taxon>
        <taxon>Poales</taxon>
        <taxon>Poaceae</taxon>
        <taxon>PACMAD clade</taxon>
        <taxon>Panicoideae</taxon>
        <taxon>Panicodae</taxon>
        <taxon>Paniceae</taxon>
        <taxon>Melinidinae</taxon>
        <taxon>Urochloa</taxon>
    </lineage>
</organism>
<dbReference type="PANTHER" id="PTHR45224">
    <property type="entry name" value="OS01G0527900 PROTEIN-RELATED"/>
    <property type="match status" value="1"/>
</dbReference>
<dbReference type="EMBL" id="OZ075146">
    <property type="protein sequence ID" value="CAL5052636.1"/>
    <property type="molecule type" value="Genomic_DNA"/>
</dbReference>
<sequence>MSTAAAGRKKNGGAQSGSDAAVAAPGHTLGRGGGLPRSLGRAVGLPPPPRSLGRGGGPASTATRPPTMDDFNGGGFPNFSGGFPLPSSLDGSCGGGFSISSSLLDAAGGEASPPGSWNNDGFMRYFSNQPHNSHLVGAINQAHNNDGSSPPELEVLLGNENERGGQYWGEVVETYNKTSPPLRRRSAKQCKDRWHKINKWTNLFECAYVKARRVFTSGYSNEQWIDAAHKFYLNDNKDNKDVVGPFMLTEVWKICRDVPKWKTYNDNLKNARKRKSFHLEGDSEENEDTCDETPKRPMGQKAAKMAALAAKNGKGSSSSDGHSKESPIELDKFDRYSKFQETNNEKRMKLLDRQEKVASDKLEATRIAQLTAQDYKEGKKLEKETKMMETYNNLASQDTNSMSHEEKVQRVRMMNKLEKALFPETD</sequence>
<feature type="region of interest" description="Disordered" evidence="1">
    <location>
        <begin position="278"/>
        <end position="329"/>
    </location>
</feature>
<protein>
    <recommendedName>
        <fullName evidence="2">Myb-like domain-containing protein</fullName>
    </recommendedName>
</protein>
<dbReference type="Proteomes" id="UP001497457">
    <property type="component" value="Chromosome 36b"/>
</dbReference>
<name>A0ABC9E9X3_9POAL</name>
<dbReference type="PANTHER" id="PTHR45224:SF3">
    <property type="entry name" value="OS11G0506300 PROTEIN"/>
    <property type="match status" value="1"/>
</dbReference>
<keyword evidence="4" id="KW-1185">Reference proteome</keyword>
<dbReference type="AlphaFoldDB" id="A0ABC9E9X3"/>
<reference evidence="4" key="1">
    <citation type="submission" date="2024-06" db="EMBL/GenBank/DDBJ databases">
        <authorList>
            <person name="Ryan C."/>
        </authorList>
    </citation>
    <scope>NUCLEOTIDE SEQUENCE [LARGE SCALE GENOMIC DNA]</scope>
</reference>
<accession>A0ABC9E9X3</accession>
<feature type="region of interest" description="Disordered" evidence="1">
    <location>
        <begin position="1"/>
        <end position="75"/>
    </location>
</feature>
<feature type="compositionally biased region" description="Acidic residues" evidence="1">
    <location>
        <begin position="282"/>
        <end position="291"/>
    </location>
</feature>
<evidence type="ECO:0000259" key="2">
    <source>
        <dbReference type="PROSITE" id="PS50090"/>
    </source>
</evidence>
<dbReference type="PROSITE" id="PS50090">
    <property type="entry name" value="MYB_LIKE"/>
    <property type="match status" value="1"/>
</dbReference>
<gene>
    <name evidence="3" type="ORF">URODEC1_LOCUS92831</name>
</gene>